<keyword evidence="1" id="KW-0175">Coiled coil</keyword>
<dbReference type="RefSeq" id="XP_034230906.1">
    <property type="nucleotide sequence ID" value="XM_034375015.1"/>
</dbReference>
<reference evidence="3" key="1">
    <citation type="submission" date="2025-08" db="UniProtKB">
        <authorList>
            <consortium name="RefSeq"/>
        </authorList>
    </citation>
    <scope>IDENTIFICATION</scope>
    <source>
        <tissue evidence="3">Total insect</tissue>
    </source>
</reference>
<protein>
    <submittedName>
        <fullName evidence="3">Uncharacterized protein LOC117639403</fullName>
    </submittedName>
</protein>
<dbReference type="PANTHER" id="PTHR21037">
    <property type="entry name" value="39S RIBOSOMAL PROTEIN L14, MITOCHONDRIAL"/>
    <property type="match status" value="1"/>
</dbReference>
<accession>A0A6P8Y4G3</accession>
<evidence type="ECO:0000313" key="3">
    <source>
        <dbReference type="RefSeq" id="XP_034230906.1"/>
    </source>
</evidence>
<dbReference type="AlphaFoldDB" id="A0A6P8Y4G3"/>
<dbReference type="InterPro" id="IPR040807">
    <property type="entry name" value="DUF5522"/>
</dbReference>
<gene>
    <name evidence="3" type="primary">LOC117639403</name>
</gene>
<dbReference type="PANTHER" id="PTHR21037:SF2">
    <property type="entry name" value="SIMILAR TO NOVEL PROTEIN"/>
    <property type="match status" value="1"/>
</dbReference>
<dbReference type="Proteomes" id="UP000515158">
    <property type="component" value="Unplaced"/>
</dbReference>
<name>A0A6P8Y4G3_THRPL</name>
<dbReference type="InParanoid" id="A0A6P8Y4G3"/>
<dbReference type="GeneID" id="117639403"/>
<feature type="coiled-coil region" evidence="1">
    <location>
        <begin position="51"/>
        <end position="78"/>
    </location>
</feature>
<dbReference type="OrthoDB" id="8189917at2759"/>
<organism evidence="3">
    <name type="scientific">Thrips palmi</name>
    <name type="common">Melon thrips</name>
    <dbReference type="NCBI Taxonomy" id="161013"/>
    <lineage>
        <taxon>Eukaryota</taxon>
        <taxon>Metazoa</taxon>
        <taxon>Ecdysozoa</taxon>
        <taxon>Arthropoda</taxon>
        <taxon>Hexapoda</taxon>
        <taxon>Insecta</taxon>
        <taxon>Pterygota</taxon>
        <taxon>Neoptera</taxon>
        <taxon>Paraneoptera</taxon>
        <taxon>Thysanoptera</taxon>
        <taxon>Terebrantia</taxon>
        <taxon>Thripoidea</taxon>
        <taxon>Thripidae</taxon>
        <taxon>Thrips</taxon>
    </lineage>
</organism>
<proteinExistence type="predicted"/>
<keyword evidence="2" id="KW-1185">Reference proteome</keyword>
<dbReference type="KEGG" id="tpal:117639403"/>
<evidence type="ECO:0000256" key="1">
    <source>
        <dbReference type="SAM" id="Coils"/>
    </source>
</evidence>
<evidence type="ECO:0000313" key="2">
    <source>
        <dbReference type="Proteomes" id="UP000515158"/>
    </source>
</evidence>
<sequence>MASLSVPLPLRCVSLRSRNLKCWSQSYPVLLHRRQIPEQNNQALSYSTGENKSKNADLEEKRKRFQELEAKYQTFLSLEKLTPDEKTIHFLHAEAVERGHFTYDDPFLNEKILTRLRHFLKGKCCGKSCRHCIYEHVSVVDEKKKAEARFNSSFWVYDGDPEEDSLDEFDEQHVVTYGRGPYPRQYAQNAPKNMIKIISNKPK</sequence>
<dbReference type="Pfam" id="PF17653">
    <property type="entry name" value="DUF5522"/>
    <property type="match status" value="1"/>
</dbReference>